<dbReference type="Pfam" id="PF13561">
    <property type="entry name" value="adh_short_C2"/>
    <property type="match status" value="1"/>
</dbReference>
<dbReference type="AlphaFoldDB" id="A0A8J6TCS1"/>
<proteinExistence type="inferred from homology"/>
<dbReference type="InterPro" id="IPR036291">
    <property type="entry name" value="NAD(P)-bd_dom_sf"/>
</dbReference>
<comment type="similarity">
    <text evidence="1">Belongs to the short-chain dehydrogenases/reductases (SDR) family.</text>
</comment>
<keyword evidence="2" id="KW-0560">Oxidoreductase</keyword>
<gene>
    <name evidence="3" type="ORF">H8E41_10855</name>
</gene>
<protein>
    <submittedName>
        <fullName evidence="3">SDR family oxidoreductase</fullName>
    </submittedName>
</protein>
<reference evidence="3 4" key="1">
    <citation type="submission" date="2020-08" db="EMBL/GenBank/DDBJ databases">
        <title>Bridging the membrane lipid divide: bacteria of the FCB group superphylum have the potential to synthesize archaeal ether lipids.</title>
        <authorList>
            <person name="Villanueva L."/>
            <person name="Von Meijenfeldt F.A.B."/>
            <person name="Westbye A.B."/>
            <person name="Yadav S."/>
            <person name="Hopmans E.C."/>
            <person name="Dutilh B.E."/>
            <person name="Sinninghe Damste J.S."/>
        </authorList>
    </citation>
    <scope>NUCLEOTIDE SEQUENCE [LARGE SCALE GENOMIC DNA]</scope>
    <source>
        <strain evidence="3">NIOZ-UU47</strain>
    </source>
</reference>
<dbReference type="PRINTS" id="PR00081">
    <property type="entry name" value="GDHRDH"/>
</dbReference>
<dbReference type="InterPro" id="IPR002347">
    <property type="entry name" value="SDR_fam"/>
</dbReference>
<sequence length="271" mass="29646">MNIRGKTALVLGAAQGIGKAVGMALAQAGARVVLTYYDWPEASEQMQQDFASLDCEHLAVKTDLRNPEQIRSLFSKIIHQFGSLDILINNIERGGMPIVHGPYTSEQWDLEMETTLKAKWFVFNEALPLLKASGDGAVITFSSIAGIVGRNGPAGMIFNDGYSAANRAVSSFTETWARQGAPEVRVNELMLGFFKSRHAEGTRGWPLLSREEQQEILDYTLLGRTGSHEDIVKAVFFLIQDAPFMTGSVVKLDGGFTLGPDRIPVMPKGVL</sequence>
<name>A0A8J6TCS1_9BACT</name>
<evidence type="ECO:0000313" key="3">
    <source>
        <dbReference type="EMBL" id="MBC8318394.1"/>
    </source>
</evidence>
<dbReference type="EMBL" id="JACNJZ010000155">
    <property type="protein sequence ID" value="MBC8318394.1"/>
    <property type="molecule type" value="Genomic_DNA"/>
</dbReference>
<dbReference type="CDD" id="cd05233">
    <property type="entry name" value="SDR_c"/>
    <property type="match status" value="1"/>
</dbReference>
<dbReference type="Proteomes" id="UP000614424">
    <property type="component" value="Unassembled WGS sequence"/>
</dbReference>
<evidence type="ECO:0000256" key="1">
    <source>
        <dbReference type="ARBA" id="ARBA00006484"/>
    </source>
</evidence>
<comment type="caution">
    <text evidence="3">The sequence shown here is derived from an EMBL/GenBank/DDBJ whole genome shotgun (WGS) entry which is preliminary data.</text>
</comment>
<dbReference type="SUPFAM" id="SSF51735">
    <property type="entry name" value="NAD(P)-binding Rossmann-fold domains"/>
    <property type="match status" value="1"/>
</dbReference>
<dbReference type="PANTHER" id="PTHR43639:SF1">
    <property type="entry name" value="SHORT-CHAIN DEHYDROGENASE_REDUCTASE FAMILY PROTEIN"/>
    <property type="match status" value="1"/>
</dbReference>
<accession>A0A8J6TCS1</accession>
<dbReference type="GO" id="GO:0016491">
    <property type="term" value="F:oxidoreductase activity"/>
    <property type="evidence" value="ECO:0007669"/>
    <property type="project" value="UniProtKB-KW"/>
</dbReference>
<organism evidence="3 4">
    <name type="scientific">Candidatus Desulfobia pelagia</name>
    <dbReference type="NCBI Taxonomy" id="2841692"/>
    <lineage>
        <taxon>Bacteria</taxon>
        <taxon>Pseudomonadati</taxon>
        <taxon>Thermodesulfobacteriota</taxon>
        <taxon>Desulfobulbia</taxon>
        <taxon>Desulfobulbales</taxon>
        <taxon>Desulfobulbaceae</taxon>
        <taxon>Candidatus Desulfobia</taxon>
    </lineage>
</organism>
<evidence type="ECO:0000313" key="4">
    <source>
        <dbReference type="Proteomes" id="UP000614424"/>
    </source>
</evidence>
<dbReference type="Gene3D" id="3.40.50.720">
    <property type="entry name" value="NAD(P)-binding Rossmann-like Domain"/>
    <property type="match status" value="1"/>
</dbReference>
<dbReference type="PRINTS" id="PR00080">
    <property type="entry name" value="SDRFAMILY"/>
</dbReference>
<evidence type="ECO:0000256" key="2">
    <source>
        <dbReference type="ARBA" id="ARBA00023002"/>
    </source>
</evidence>
<dbReference type="PANTHER" id="PTHR43639">
    <property type="entry name" value="OXIDOREDUCTASE, SHORT-CHAIN DEHYDROGENASE/REDUCTASE FAMILY (AFU_ORTHOLOGUE AFUA_5G02870)"/>
    <property type="match status" value="1"/>
</dbReference>